<dbReference type="PANTHER" id="PTHR42061:SF4">
    <property type="entry name" value="ENDO-CHITOSANASE"/>
    <property type="match status" value="1"/>
</dbReference>
<evidence type="ECO:0000256" key="3">
    <source>
        <dbReference type="ARBA" id="ARBA00007799"/>
    </source>
</evidence>
<keyword evidence="6 10" id="KW-0378">Hydrolase</keyword>
<sequence>MLVKSLAPLAALSSVAAAAGPVRASIPTNVDGAKYNKPDAGPSGAWFAGDATLPVAKIAAAAARMTKTPRDATYILSNDNHNKATIHSDWAKLSKGNDDGQEDTNFGALAAYEVPYVVIPDKFQSEHQNELAGNNVVAVIWCAGHPSPPGRPSSSTNTNALLRNPSNGKLYYGVFGDTDGDTPQEIGEASWLMANTCFPGQGLNGGQGHTDADVTYIFFTGDDSVLPSSAIGKNYLTNFQALKTQGDRLVRDLVPSLNL</sequence>
<comment type="caution">
    <text evidence="11">The sequence shown here is derived from an EMBL/GenBank/DDBJ whole genome shotgun (WGS) entry which is preliminary data.</text>
</comment>
<dbReference type="STRING" id="1081104.A0A162JTR5"/>
<dbReference type="GO" id="GO:0016977">
    <property type="term" value="F:chitosanase activity"/>
    <property type="evidence" value="ECO:0007669"/>
    <property type="project" value="UniProtKB-EC"/>
</dbReference>
<comment type="similarity">
    <text evidence="3 10">Belongs to the glycosyl hydrolase 75 family.</text>
</comment>
<keyword evidence="8 10" id="KW-0326">Glycosidase</keyword>
<dbReference type="RefSeq" id="XP_018708630.1">
    <property type="nucleotide sequence ID" value="XM_018844180.1"/>
</dbReference>
<comment type="function">
    <text evidence="10">Chitosanase catalyzing the endo-type cleavage of chitosan, the deacylated form of chitin. Chitosanase may be crucial in the degradation of the deacetylated portion of chitin in the fungal cell wall.</text>
</comment>
<evidence type="ECO:0000256" key="2">
    <source>
        <dbReference type="ARBA" id="ARBA00004613"/>
    </source>
</evidence>
<dbReference type="Pfam" id="PF07335">
    <property type="entry name" value="Glyco_hydro_75"/>
    <property type="match status" value="1"/>
</dbReference>
<evidence type="ECO:0000256" key="9">
    <source>
        <dbReference type="ARBA" id="ARBA00023326"/>
    </source>
</evidence>
<gene>
    <name evidence="11" type="ORF">ISF_00573</name>
</gene>
<dbReference type="EC" id="3.2.1.132" evidence="10"/>
<evidence type="ECO:0000256" key="10">
    <source>
        <dbReference type="RuleBase" id="RU361208"/>
    </source>
</evidence>
<accession>A0A162JTR5</accession>
<keyword evidence="9 10" id="KW-0624">Polysaccharide degradation</keyword>
<keyword evidence="5 10" id="KW-0732">Signal</keyword>
<dbReference type="GO" id="GO:0000272">
    <property type="term" value="P:polysaccharide catabolic process"/>
    <property type="evidence" value="ECO:0007669"/>
    <property type="project" value="UniProtKB-KW"/>
</dbReference>
<protein>
    <recommendedName>
        <fullName evidence="10">Endo-chitosanase</fullName>
        <ecNumber evidence="10">3.2.1.132</ecNumber>
    </recommendedName>
</protein>
<evidence type="ECO:0000313" key="12">
    <source>
        <dbReference type="Proteomes" id="UP000076744"/>
    </source>
</evidence>
<dbReference type="PANTHER" id="PTHR42061">
    <property type="entry name" value="ENDO-CHITOSANASE"/>
    <property type="match status" value="1"/>
</dbReference>
<dbReference type="GeneID" id="30016865"/>
<evidence type="ECO:0000256" key="7">
    <source>
        <dbReference type="ARBA" id="ARBA00023277"/>
    </source>
</evidence>
<feature type="chain" id="PRO_5007747867" description="Endo-chitosanase" evidence="10">
    <location>
        <begin position="25"/>
        <end position="259"/>
    </location>
</feature>
<evidence type="ECO:0000313" key="11">
    <source>
        <dbReference type="EMBL" id="OAA73672.1"/>
    </source>
</evidence>
<dbReference type="InterPro" id="IPR009939">
    <property type="entry name" value="Chitosanase_fungal"/>
</dbReference>
<comment type="catalytic activity">
    <reaction evidence="1 10">
        <text>Endohydrolysis of beta-(1-&gt;4)-linkages between D-glucosamine residues in a partly acetylated chitosan.</text>
        <dbReference type="EC" id="3.2.1.132"/>
    </reaction>
</comment>
<keyword evidence="7" id="KW-0119">Carbohydrate metabolism</keyword>
<keyword evidence="4" id="KW-0964">Secreted</keyword>
<keyword evidence="12" id="KW-1185">Reference proteome</keyword>
<reference evidence="11 12" key="1">
    <citation type="journal article" date="2016" name="Genome Biol. Evol.">
        <title>Divergent and convergent evolution of fungal pathogenicity.</title>
        <authorList>
            <person name="Shang Y."/>
            <person name="Xiao G."/>
            <person name="Zheng P."/>
            <person name="Cen K."/>
            <person name="Zhan S."/>
            <person name="Wang C."/>
        </authorList>
    </citation>
    <scope>NUCLEOTIDE SEQUENCE [LARGE SCALE GENOMIC DNA]</scope>
    <source>
        <strain evidence="11 12">ARSEF 2679</strain>
    </source>
</reference>
<evidence type="ECO:0000256" key="8">
    <source>
        <dbReference type="ARBA" id="ARBA00023295"/>
    </source>
</evidence>
<dbReference type="AlphaFoldDB" id="A0A162JTR5"/>
<dbReference type="OrthoDB" id="4756206at2759"/>
<name>A0A162JTR5_CORFA</name>
<feature type="signal peptide" evidence="10">
    <location>
        <begin position="1"/>
        <end position="24"/>
    </location>
</feature>
<dbReference type="EMBL" id="AZHB01000001">
    <property type="protein sequence ID" value="OAA73672.1"/>
    <property type="molecule type" value="Genomic_DNA"/>
</dbReference>
<evidence type="ECO:0000256" key="5">
    <source>
        <dbReference type="ARBA" id="ARBA00022729"/>
    </source>
</evidence>
<proteinExistence type="inferred from homology"/>
<dbReference type="GO" id="GO:0005576">
    <property type="term" value="C:extracellular region"/>
    <property type="evidence" value="ECO:0007669"/>
    <property type="project" value="UniProtKB-SubCell"/>
</dbReference>
<organism evidence="11 12">
    <name type="scientific">Cordyceps fumosorosea (strain ARSEF 2679)</name>
    <name type="common">Isaria fumosorosea</name>
    <dbReference type="NCBI Taxonomy" id="1081104"/>
    <lineage>
        <taxon>Eukaryota</taxon>
        <taxon>Fungi</taxon>
        <taxon>Dikarya</taxon>
        <taxon>Ascomycota</taxon>
        <taxon>Pezizomycotina</taxon>
        <taxon>Sordariomycetes</taxon>
        <taxon>Hypocreomycetidae</taxon>
        <taxon>Hypocreales</taxon>
        <taxon>Cordycipitaceae</taxon>
        <taxon>Cordyceps</taxon>
    </lineage>
</organism>
<dbReference type="Proteomes" id="UP000076744">
    <property type="component" value="Unassembled WGS sequence"/>
</dbReference>
<comment type="subcellular location">
    <subcellularLocation>
        <location evidence="2 10">Secreted</location>
    </subcellularLocation>
</comment>
<evidence type="ECO:0000256" key="1">
    <source>
        <dbReference type="ARBA" id="ARBA00000405"/>
    </source>
</evidence>
<evidence type="ECO:0000256" key="6">
    <source>
        <dbReference type="ARBA" id="ARBA00022801"/>
    </source>
</evidence>
<evidence type="ECO:0000256" key="4">
    <source>
        <dbReference type="ARBA" id="ARBA00022525"/>
    </source>
</evidence>